<evidence type="ECO:0000313" key="3">
    <source>
        <dbReference type="Proteomes" id="UP001209540"/>
    </source>
</evidence>
<dbReference type="InterPro" id="IPR038765">
    <property type="entry name" value="Papain-like_cys_pep_sf"/>
</dbReference>
<dbReference type="CDD" id="cd22744">
    <property type="entry name" value="OTU"/>
    <property type="match status" value="1"/>
</dbReference>
<dbReference type="AlphaFoldDB" id="A0AAD5KA84"/>
<evidence type="ECO:0000313" key="2">
    <source>
        <dbReference type="EMBL" id="KAI9276644.1"/>
    </source>
</evidence>
<feature type="compositionally biased region" description="Basic residues" evidence="1">
    <location>
        <begin position="236"/>
        <end position="245"/>
    </location>
</feature>
<comment type="caution">
    <text evidence="2">The sequence shown here is derived from an EMBL/GenBank/DDBJ whole genome shotgun (WGS) entry which is preliminary data.</text>
</comment>
<dbReference type="Proteomes" id="UP001209540">
    <property type="component" value="Unassembled WGS sequence"/>
</dbReference>
<keyword evidence="3" id="KW-1185">Reference proteome</keyword>
<dbReference type="EMBL" id="JAIXMP010000002">
    <property type="protein sequence ID" value="KAI9276644.1"/>
    <property type="molecule type" value="Genomic_DNA"/>
</dbReference>
<proteinExistence type="predicted"/>
<protein>
    <recommendedName>
        <fullName evidence="4">OTU domain-containing protein</fullName>
    </recommendedName>
</protein>
<dbReference type="SUPFAM" id="SSF54001">
    <property type="entry name" value="Cysteine proteinases"/>
    <property type="match status" value="1"/>
</dbReference>
<reference evidence="2" key="1">
    <citation type="journal article" date="2022" name="IScience">
        <title>Evolution of zygomycete secretomes and the origins of terrestrial fungal ecologies.</title>
        <authorList>
            <person name="Chang Y."/>
            <person name="Wang Y."/>
            <person name="Mondo S."/>
            <person name="Ahrendt S."/>
            <person name="Andreopoulos W."/>
            <person name="Barry K."/>
            <person name="Beard J."/>
            <person name="Benny G.L."/>
            <person name="Blankenship S."/>
            <person name="Bonito G."/>
            <person name="Cuomo C."/>
            <person name="Desiro A."/>
            <person name="Gervers K.A."/>
            <person name="Hundley H."/>
            <person name="Kuo A."/>
            <person name="LaButti K."/>
            <person name="Lang B.F."/>
            <person name="Lipzen A."/>
            <person name="O'Donnell K."/>
            <person name="Pangilinan J."/>
            <person name="Reynolds N."/>
            <person name="Sandor L."/>
            <person name="Smith M.E."/>
            <person name="Tsang A."/>
            <person name="Grigoriev I.V."/>
            <person name="Stajich J.E."/>
            <person name="Spatafora J.W."/>
        </authorList>
    </citation>
    <scope>NUCLEOTIDE SEQUENCE</scope>
    <source>
        <strain evidence="2">RSA 2281</strain>
    </source>
</reference>
<dbReference type="Gene3D" id="3.90.70.80">
    <property type="match status" value="1"/>
</dbReference>
<evidence type="ECO:0000256" key="1">
    <source>
        <dbReference type="SAM" id="MobiDB-lite"/>
    </source>
</evidence>
<evidence type="ECO:0008006" key="4">
    <source>
        <dbReference type="Google" id="ProtNLM"/>
    </source>
</evidence>
<accession>A0AAD5KA84</accession>
<feature type="compositionally biased region" description="Basic and acidic residues" evidence="1">
    <location>
        <begin position="206"/>
        <end position="223"/>
    </location>
</feature>
<name>A0AAD5KA84_9FUNG</name>
<reference evidence="2" key="2">
    <citation type="submission" date="2023-02" db="EMBL/GenBank/DDBJ databases">
        <authorList>
            <consortium name="DOE Joint Genome Institute"/>
            <person name="Mondo S.J."/>
            <person name="Chang Y."/>
            <person name="Wang Y."/>
            <person name="Ahrendt S."/>
            <person name="Andreopoulos W."/>
            <person name="Barry K."/>
            <person name="Beard J."/>
            <person name="Benny G.L."/>
            <person name="Blankenship S."/>
            <person name="Bonito G."/>
            <person name="Cuomo C."/>
            <person name="Desiro A."/>
            <person name="Gervers K.A."/>
            <person name="Hundley H."/>
            <person name="Kuo A."/>
            <person name="LaButti K."/>
            <person name="Lang B.F."/>
            <person name="Lipzen A."/>
            <person name="O'Donnell K."/>
            <person name="Pangilinan J."/>
            <person name="Reynolds N."/>
            <person name="Sandor L."/>
            <person name="Smith M.W."/>
            <person name="Tsang A."/>
            <person name="Grigoriev I.V."/>
            <person name="Stajich J.E."/>
            <person name="Spatafora J.W."/>
        </authorList>
    </citation>
    <scope>NUCLEOTIDE SEQUENCE</scope>
    <source>
        <strain evidence="2">RSA 2281</strain>
    </source>
</reference>
<gene>
    <name evidence="2" type="ORF">BDA99DRAFT_531748</name>
</gene>
<sequence length="379" mass="44454">MIYRSLIINGYCRFQDFPAVTDVTYKAVEKGYYICTTIIYVPELKRHTIIFQAVLGGLKEEYFSQYFFIFFVDHKVRFDCSNSFLGMMLDFSMAQNIVHRLPLSLALPQLLNYIQSDVCILANYKEHAVPPVYNRAPRPKKKKSSIKKEVNDGRPLDVTKELVDENIILNLSYFDVQQTQECTLSQGKKEVETGTEEIMQRIMGMDLKKVDQEKHKEEKKNNKMSENTPDTMTKKSDRKNKKRKQHYDTEELWPSSKKSNRRETSFVHQDIPPDCSTGLKQIKADGYCSFRALALQLYGDQDQYQKVKQTMLNYLFANYEFYLDILAKAVKPYHEVGWGILGLNVEYNATWKYIYRKRLTQEEKQFLEISDTVDILDLI</sequence>
<organism evidence="2 3">
    <name type="scientific">Phascolomyces articulosus</name>
    <dbReference type="NCBI Taxonomy" id="60185"/>
    <lineage>
        <taxon>Eukaryota</taxon>
        <taxon>Fungi</taxon>
        <taxon>Fungi incertae sedis</taxon>
        <taxon>Mucoromycota</taxon>
        <taxon>Mucoromycotina</taxon>
        <taxon>Mucoromycetes</taxon>
        <taxon>Mucorales</taxon>
        <taxon>Lichtheimiaceae</taxon>
        <taxon>Phascolomyces</taxon>
    </lineage>
</organism>
<feature type="region of interest" description="Disordered" evidence="1">
    <location>
        <begin position="205"/>
        <end position="269"/>
    </location>
</feature>